<proteinExistence type="predicted"/>
<sequence length="443" mass="51378">QTLWEKKVDWDDPLDSVDSKSFESWLCSVHQLKCIEIPRNIGTGRSQTLHLFTDASGKSYAACLFLRSVNENGEVIVSLLQAKSRVAPLKGLTMPRLELLGVTIGARLLKSVTEALGWTQIPVYVWCDSSTVLAWIQKQEEWSIFVRNRVKEIRELTPNVSWRHIPGHLNPADLPSRGCSVEQLVQSQWWKGPIWLVDCEENWPVSHCTYSEDEINGERLKRTTALFDGTEVHSWVYKYFSKYEKIVRMIGWMQRFIYNCQHRFHRKRGCLSVQELEEAEFVVLKHVQDESFSSISDPRLSDLRPFKDTNGLIRVKTKITERDDDVEFRTPIVLPSAHPVVDRLIRDLHYKCHHVGAQTLLSLLRDRFWVLKGRQTTRRIVGKCVICKRFSSKPFDTESPPLPETRVRNTRVFEVTGLDYAGPLYLRDGSKVWICLFTCANFR</sequence>
<gene>
    <name evidence="2" type="primary">pol_500</name>
    <name evidence="2" type="ORF">CM83_26734</name>
</gene>
<reference evidence="2" key="2">
    <citation type="submission" date="2014-07" db="EMBL/GenBank/DDBJ databases">
        <authorList>
            <person name="Hull J."/>
        </authorList>
    </citation>
    <scope>NUCLEOTIDE SEQUENCE</scope>
</reference>
<dbReference type="Pfam" id="PF05380">
    <property type="entry name" value="Peptidase_A17"/>
    <property type="match status" value="1"/>
</dbReference>
<dbReference type="AlphaFoldDB" id="A0A0A9YSU8"/>
<dbReference type="InterPro" id="IPR041588">
    <property type="entry name" value="Integrase_H2C2"/>
</dbReference>
<dbReference type="InterPro" id="IPR008042">
    <property type="entry name" value="Retrotrans_Pao"/>
</dbReference>
<feature type="non-terminal residue" evidence="2">
    <location>
        <position position="1"/>
    </location>
</feature>
<dbReference type="PANTHER" id="PTHR47331">
    <property type="entry name" value="PHD-TYPE DOMAIN-CONTAINING PROTEIN"/>
    <property type="match status" value="1"/>
</dbReference>
<dbReference type="SUPFAM" id="SSF53098">
    <property type="entry name" value="Ribonuclease H-like"/>
    <property type="match status" value="1"/>
</dbReference>
<dbReference type="Gene3D" id="1.10.340.70">
    <property type="match status" value="1"/>
</dbReference>
<feature type="domain" description="Integrase zinc-binding" evidence="1">
    <location>
        <begin position="341"/>
        <end position="391"/>
    </location>
</feature>
<evidence type="ECO:0000259" key="1">
    <source>
        <dbReference type="Pfam" id="PF17921"/>
    </source>
</evidence>
<dbReference type="InterPro" id="IPR012337">
    <property type="entry name" value="RNaseH-like_sf"/>
</dbReference>
<dbReference type="Pfam" id="PF17921">
    <property type="entry name" value="Integrase_H2C2"/>
    <property type="match status" value="1"/>
</dbReference>
<feature type="non-terminal residue" evidence="2">
    <location>
        <position position="443"/>
    </location>
</feature>
<organism evidence="2">
    <name type="scientific">Lygus hesperus</name>
    <name type="common">Western plant bug</name>
    <dbReference type="NCBI Taxonomy" id="30085"/>
    <lineage>
        <taxon>Eukaryota</taxon>
        <taxon>Metazoa</taxon>
        <taxon>Ecdysozoa</taxon>
        <taxon>Arthropoda</taxon>
        <taxon>Hexapoda</taxon>
        <taxon>Insecta</taxon>
        <taxon>Pterygota</taxon>
        <taxon>Neoptera</taxon>
        <taxon>Paraneoptera</taxon>
        <taxon>Hemiptera</taxon>
        <taxon>Heteroptera</taxon>
        <taxon>Panheteroptera</taxon>
        <taxon>Cimicomorpha</taxon>
        <taxon>Miridae</taxon>
        <taxon>Mirini</taxon>
        <taxon>Lygus</taxon>
    </lineage>
</organism>
<dbReference type="EMBL" id="GBHO01008903">
    <property type="protein sequence ID" value="JAG34701.1"/>
    <property type="molecule type" value="Transcribed_RNA"/>
</dbReference>
<accession>A0A0A9YSU8</accession>
<name>A0A0A9YSU8_LYGHE</name>
<protein>
    <submittedName>
        <fullName evidence="2">Pro-Pol polyprotein</fullName>
    </submittedName>
</protein>
<evidence type="ECO:0000313" key="2">
    <source>
        <dbReference type="EMBL" id="JAG34701.1"/>
    </source>
</evidence>
<reference evidence="2" key="1">
    <citation type="journal article" date="2014" name="PLoS ONE">
        <title>Transcriptome-Based Identification of ABC Transporters in the Western Tarnished Plant Bug Lygus hesperus.</title>
        <authorList>
            <person name="Hull J.J."/>
            <person name="Chaney K."/>
            <person name="Geib S.M."/>
            <person name="Fabrick J.A."/>
            <person name="Brent C.S."/>
            <person name="Walsh D."/>
            <person name="Lavine L.C."/>
        </authorList>
    </citation>
    <scope>NUCLEOTIDE SEQUENCE</scope>
</reference>